<keyword evidence="7" id="KW-0547">Nucleotide-binding</keyword>
<evidence type="ECO:0000256" key="9">
    <source>
        <dbReference type="ARBA" id="ARBA00022793"/>
    </source>
</evidence>
<accession>A0AAJ7WWR1</accession>
<dbReference type="GO" id="GO:0004639">
    <property type="term" value="F:phosphoribosylaminoimidazolesuccinocarboxamide synthase activity"/>
    <property type="evidence" value="ECO:0007669"/>
    <property type="project" value="InterPro"/>
</dbReference>
<dbReference type="GO" id="GO:0005829">
    <property type="term" value="C:cytosol"/>
    <property type="evidence" value="ECO:0007669"/>
    <property type="project" value="TreeGrafter"/>
</dbReference>
<dbReference type="AlphaFoldDB" id="A0AAJ7WWR1"/>
<comment type="pathway">
    <text evidence="1">Purine metabolism; IMP biosynthesis via de novo pathway; 5-amino-1-(5-phospho-D-ribosyl)imidazole-4-carboxamide from 5-amino-1-(5-phospho-D-ribosyl)imidazole-4-carboxylate: step 1/2.</text>
</comment>
<keyword evidence="10" id="KW-0067">ATP-binding</keyword>
<comment type="pathway">
    <text evidence="2">Purine metabolism; IMP biosynthesis via de novo pathway; 5-amino-1-(5-phospho-D-ribosyl)imidazole-4-carboxylate from 5-amino-1-(5-phospho-D-ribosyl)imidazole (carboxylase route): step 1/1.</text>
</comment>
<dbReference type="Gene3D" id="3.30.470.20">
    <property type="entry name" value="ATP-grasp fold, B domain"/>
    <property type="match status" value="1"/>
</dbReference>
<evidence type="ECO:0000256" key="8">
    <source>
        <dbReference type="ARBA" id="ARBA00022755"/>
    </source>
</evidence>
<dbReference type="CTD" id="10606"/>
<evidence type="ECO:0000256" key="6">
    <source>
        <dbReference type="ARBA" id="ARBA00022598"/>
    </source>
</evidence>
<keyword evidence="11" id="KW-0456">Lyase</keyword>
<evidence type="ECO:0000313" key="16">
    <source>
        <dbReference type="RefSeq" id="XP_032811508.1"/>
    </source>
</evidence>
<evidence type="ECO:0000256" key="5">
    <source>
        <dbReference type="ARBA" id="ARBA00011823"/>
    </source>
</evidence>
<dbReference type="FunFam" id="3.30.470.20:FF:000020">
    <property type="entry name" value="Probable multifunctional protein ADE2"/>
    <property type="match status" value="1"/>
</dbReference>
<feature type="domain" description="PurE" evidence="13">
    <location>
        <begin position="268"/>
        <end position="415"/>
    </location>
</feature>
<dbReference type="SMART" id="SM01001">
    <property type="entry name" value="AIRC"/>
    <property type="match status" value="1"/>
</dbReference>
<dbReference type="Proteomes" id="UP001318040">
    <property type="component" value="Chromosome 16"/>
</dbReference>
<dbReference type="Gene3D" id="3.30.200.20">
    <property type="entry name" value="Phosphorylase Kinase, domain 1"/>
    <property type="match status" value="1"/>
</dbReference>
<dbReference type="HAMAP" id="MF_00137">
    <property type="entry name" value="SAICAR_synth"/>
    <property type="match status" value="1"/>
</dbReference>
<evidence type="ECO:0000256" key="2">
    <source>
        <dbReference type="ARBA" id="ARBA00004747"/>
    </source>
</evidence>
<evidence type="ECO:0000256" key="4">
    <source>
        <dbReference type="ARBA" id="ARBA00011020"/>
    </source>
</evidence>
<dbReference type="GO" id="GO:0016831">
    <property type="term" value="F:carboxy-lyase activity"/>
    <property type="evidence" value="ECO:0007669"/>
    <property type="project" value="UniProtKB-KW"/>
</dbReference>
<dbReference type="Pfam" id="PF00731">
    <property type="entry name" value="AIRC"/>
    <property type="match status" value="1"/>
</dbReference>
<keyword evidence="14" id="KW-1185">Reference proteome</keyword>
<dbReference type="InterPro" id="IPR028923">
    <property type="entry name" value="SAICAR_synt/ADE2_N"/>
</dbReference>
<dbReference type="FunFam" id="3.30.200.20:FF:000183">
    <property type="entry name" value="Probable multifunctional protein ADE2"/>
    <property type="match status" value="1"/>
</dbReference>
<organism evidence="14 16">
    <name type="scientific">Petromyzon marinus</name>
    <name type="common">Sea lamprey</name>
    <dbReference type="NCBI Taxonomy" id="7757"/>
    <lineage>
        <taxon>Eukaryota</taxon>
        <taxon>Metazoa</taxon>
        <taxon>Chordata</taxon>
        <taxon>Craniata</taxon>
        <taxon>Vertebrata</taxon>
        <taxon>Cyclostomata</taxon>
        <taxon>Hyperoartia</taxon>
        <taxon>Petromyzontiformes</taxon>
        <taxon>Petromyzontidae</taxon>
        <taxon>Petromyzon</taxon>
    </lineage>
</organism>
<dbReference type="Gene3D" id="3.40.50.1970">
    <property type="match status" value="1"/>
</dbReference>
<dbReference type="FunFam" id="3.40.50.1970:FF:000006">
    <property type="entry name" value="Probable multifunctional protein ADE2"/>
    <property type="match status" value="1"/>
</dbReference>
<comment type="similarity">
    <text evidence="4">In the N-terminal section; belongs to the SAICAR synthetase family.</text>
</comment>
<dbReference type="Pfam" id="PF01259">
    <property type="entry name" value="SAICAR_synt"/>
    <property type="match status" value="1"/>
</dbReference>
<keyword evidence="8" id="KW-0658">Purine biosynthesis</keyword>
<evidence type="ECO:0000256" key="1">
    <source>
        <dbReference type="ARBA" id="ARBA00004672"/>
    </source>
</evidence>
<dbReference type="SUPFAM" id="SSF52255">
    <property type="entry name" value="N5-CAIR mutase (phosphoribosylaminoimidazole carboxylase, PurE)"/>
    <property type="match status" value="1"/>
</dbReference>
<evidence type="ECO:0000256" key="3">
    <source>
        <dbReference type="ARBA" id="ARBA00010478"/>
    </source>
</evidence>
<evidence type="ECO:0000256" key="12">
    <source>
        <dbReference type="ARBA" id="ARBA00023268"/>
    </source>
</evidence>
<dbReference type="PANTHER" id="PTHR43599">
    <property type="entry name" value="MULTIFUNCTIONAL PROTEIN ADE2"/>
    <property type="match status" value="1"/>
</dbReference>
<dbReference type="RefSeq" id="XP_032811507.1">
    <property type="nucleotide sequence ID" value="XM_032955616.1"/>
</dbReference>
<dbReference type="InterPro" id="IPR000031">
    <property type="entry name" value="PurE_dom"/>
</dbReference>
<dbReference type="SUPFAM" id="SSF56104">
    <property type="entry name" value="SAICAR synthase-like"/>
    <property type="match status" value="1"/>
</dbReference>
<keyword evidence="9" id="KW-0210">Decarboxylase</keyword>
<evidence type="ECO:0000313" key="15">
    <source>
        <dbReference type="RefSeq" id="XP_032811507.1"/>
    </source>
</evidence>
<dbReference type="RefSeq" id="XP_032811508.1">
    <property type="nucleotide sequence ID" value="XM_032955617.1"/>
</dbReference>
<evidence type="ECO:0000256" key="10">
    <source>
        <dbReference type="ARBA" id="ARBA00022840"/>
    </source>
</evidence>
<protein>
    <submittedName>
        <fullName evidence="15 16">Multifunctional protein ADE2</fullName>
    </submittedName>
</protein>
<gene>
    <name evidence="15 16" type="primary">PAICS</name>
</gene>
<dbReference type="GO" id="GO:0005524">
    <property type="term" value="F:ATP binding"/>
    <property type="evidence" value="ECO:0007669"/>
    <property type="project" value="UniProtKB-KW"/>
</dbReference>
<comment type="subunit">
    <text evidence="5">Homooctamer.</text>
</comment>
<keyword evidence="12" id="KW-0511">Multifunctional enzyme</keyword>
<evidence type="ECO:0000259" key="13">
    <source>
        <dbReference type="SMART" id="SM01001"/>
    </source>
</evidence>
<dbReference type="CDD" id="cd01416">
    <property type="entry name" value="SAICAR_synt_Ade5"/>
    <property type="match status" value="1"/>
</dbReference>
<keyword evidence="6" id="KW-0436">Ligase</keyword>
<dbReference type="InterPro" id="IPR033626">
    <property type="entry name" value="PurE_classII"/>
</dbReference>
<dbReference type="HAMAP" id="MF_02045">
    <property type="entry name" value="PurE_classII"/>
    <property type="match status" value="1"/>
</dbReference>
<name>A0AAJ7WWR1_PETMA</name>
<dbReference type="GO" id="GO:0006189">
    <property type="term" value="P:'de novo' IMP biosynthetic process"/>
    <property type="evidence" value="ECO:0007669"/>
    <property type="project" value="InterPro"/>
</dbReference>
<reference evidence="15 16" key="1">
    <citation type="submission" date="2025-04" db="UniProtKB">
        <authorList>
            <consortium name="RefSeq"/>
        </authorList>
    </citation>
    <scope>IDENTIFICATION</scope>
    <source>
        <tissue evidence="15 16">Sperm</tissue>
    </source>
</reference>
<comment type="similarity">
    <text evidence="3">In the C-terminal section; belongs to the AIR carboxylase family. Class II subfamily.</text>
</comment>
<dbReference type="InterPro" id="IPR050089">
    <property type="entry name" value="SAICAR_synthetase"/>
</dbReference>
<evidence type="ECO:0000256" key="11">
    <source>
        <dbReference type="ARBA" id="ARBA00023239"/>
    </source>
</evidence>
<evidence type="ECO:0000313" key="14">
    <source>
        <dbReference type="Proteomes" id="UP001318040"/>
    </source>
</evidence>
<dbReference type="PANTHER" id="PTHR43599:SF3">
    <property type="entry name" value="SI:DKEY-6E2.2"/>
    <property type="match status" value="1"/>
</dbReference>
<proteinExistence type="inferred from homology"/>
<dbReference type="KEGG" id="pmrn:116943019"/>
<dbReference type="GeneID" id="116943019"/>
<sequence length="430" mass="46320">MEEAAMPAGEKLAEGKTKAVFAVDGQPGRVLVQSRDSITAGNAARRDHLEGKAALSNRTTTAVFALLNDVGIRTAFVKAQGKTAFLAERCDMVPIEWVCRRVATGSFLKRNPGVAEGLRFASPKLEIFFKDDANNDPQWSEEQLVAAQLAPAGRLIGTHEVAVMARTTQAVFEILERAWATQVCTLVDMKVEFGVSVTTKEILLADVIDNDSWRLWPAGDRRQQKDKQTYRDLSEVTPDALQVVKKNFEWVAERVELLRTPAGGSGDGRVVVLMGSASDQPHGDKILAACLHHGVPCTLRISSAHKGPDQTLDIKSSYEADGVPTVFVAVAGRSNGLGPVLSGNTVCPVINCPPLSADWGAQDVWSSLRLPGGLGCSTVLSPEAAALCAAQMLALSNHLVWCRLRAQQLGTWIGLLDSDRKVQDKGRGHV</sequence>
<evidence type="ECO:0000256" key="7">
    <source>
        <dbReference type="ARBA" id="ARBA00022741"/>
    </source>
</evidence>
<dbReference type="InterPro" id="IPR018236">
    <property type="entry name" value="SAICAR_synthetase_CS"/>
</dbReference>
<dbReference type="PROSITE" id="PS01057">
    <property type="entry name" value="SAICAR_SYNTHETASE_1"/>
    <property type="match status" value="1"/>
</dbReference>